<dbReference type="PROSITE" id="PS00095">
    <property type="entry name" value="C5_MTASE_2"/>
    <property type="match status" value="1"/>
</dbReference>
<evidence type="ECO:0000256" key="2">
    <source>
        <dbReference type="ARBA" id="ARBA00022603"/>
    </source>
</evidence>
<dbReference type="SUPFAM" id="SSF53335">
    <property type="entry name" value="S-adenosyl-L-methionine-dependent methyltransferases"/>
    <property type="match status" value="1"/>
</dbReference>
<organism evidence="8 9">
    <name type="scientific">Anaerovibrio lipolyticus</name>
    <dbReference type="NCBI Taxonomy" id="82374"/>
    <lineage>
        <taxon>Bacteria</taxon>
        <taxon>Bacillati</taxon>
        <taxon>Bacillota</taxon>
        <taxon>Negativicutes</taxon>
        <taxon>Selenomonadales</taxon>
        <taxon>Selenomonadaceae</taxon>
        <taxon>Anaerovibrio</taxon>
    </lineage>
</organism>
<keyword evidence="3 6" id="KW-0808">Transferase</keyword>
<dbReference type="EC" id="2.1.1.37" evidence="1"/>
<keyword evidence="9" id="KW-1185">Reference proteome</keyword>
<evidence type="ECO:0000313" key="9">
    <source>
        <dbReference type="Proteomes" id="UP000030993"/>
    </source>
</evidence>
<dbReference type="NCBIfam" id="TIGR00675">
    <property type="entry name" value="dcm"/>
    <property type="match status" value="1"/>
</dbReference>
<dbReference type="AlphaFoldDB" id="A0A0B2JZJ0"/>
<dbReference type="GO" id="GO:0003677">
    <property type="term" value="F:DNA binding"/>
    <property type="evidence" value="ECO:0007669"/>
    <property type="project" value="TreeGrafter"/>
</dbReference>
<evidence type="ECO:0000256" key="7">
    <source>
        <dbReference type="RuleBase" id="RU000416"/>
    </source>
</evidence>
<dbReference type="Proteomes" id="UP000030993">
    <property type="component" value="Unassembled WGS sequence"/>
</dbReference>
<dbReference type="Gene3D" id="3.90.120.10">
    <property type="entry name" value="DNA Methylase, subunit A, domain 2"/>
    <property type="match status" value="1"/>
</dbReference>
<evidence type="ECO:0000256" key="6">
    <source>
        <dbReference type="PROSITE-ProRule" id="PRU01016"/>
    </source>
</evidence>
<evidence type="ECO:0000256" key="4">
    <source>
        <dbReference type="ARBA" id="ARBA00022691"/>
    </source>
</evidence>
<evidence type="ECO:0000256" key="5">
    <source>
        <dbReference type="ARBA" id="ARBA00022747"/>
    </source>
</evidence>
<accession>A0A0B2JZJ0</accession>
<sequence length="435" mass="48852">MYYAIDLFCGAGGCSEGLLQAGFNILFSSDISPMVEETYKNRHEQLGLIQGKNTWFQRADIRDLTGDQIKKYISSLEIMKGKKIPDIDLIIGGPSCQGFSRAGRRDKNDPRNLLFGEYVRVISEIKPKYIVLENVEGFMDMQFNGYKGLTGIEYPDGSVTPDLLRSELKEIGYNTLEPKILNAADYGVPQRRNRVIFIGYRNDMQPPEYPEPTTKGKHISLKQAIGDLVTNKESSALSLTQYQKESRKGRTPAVNGKPIEARKIVNTELSKITEIVEERFSLFMPGETGTLLKKRVLEDGIDISKKPALVKLCSERLGLTNEEVITTFKNAKATPEQVEILLTKKNIRQRFDEDLPSATVVSIPDDFISPWEDRTFSVRELARLQSFDDSFVFCGKRTTGGLKRRVEVPQFTQVGNAVPPLLACAVAKKIIEVLP</sequence>
<dbReference type="PANTHER" id="PTHR10629">
    <property type="entry name" value="CYTOSINE-SPECIFIC METHYLTRANSFERASE"/>
    <property type="match status" value="1"/>
</dbReference>
<reference evidence="8 9" key="1">
    <citation type="journal article" date="2013" name="PLoS ONE">
        <title>Identification and characterization of three novel lipases belonging to families II and V from Anaerovibrio lipolyticus 5ST.</title>
        <authorList>
            <person name="Prive F."/>
            <person name="Kaderbhai N.N."/>
            <person name="Girdwood S."/>
            <person name="Worgan H.J."/>
            <person name="Pinloche E."/>
            <person name="Scollan N.D."/>
            <person name="Huws S.A."/>
            <person name="Newbold C.J."/>
        </authorList>
    </citation>
    <scope>NUCLEOTIDE SEQUENCE [LARGE SCALE GENOMIC DNA]</scope>
    <source>
        <strain evidence="8 9">5S</strain>
    </source>
</reference>
<gene>
    <name evidence="8" type="ORF">NZ47_10945</name>
</gene>
<dbReference type="GO" id="GO:0044027">
    <property type="term" value="P:negative regulation of gene expression via chromosomal CpG island methylation"/>
    <property type="evidence" value="ECO:0007669"/>
    <property type="project" value="TreeGrafter"/>
</dbReference>
<dbReference type="STRING" id="82374.NZ47_10945"/>
<dbReference type="InterPro" id="IPR029063">
    <property type="entry name" value="SAM-dependent_MTases_sf"/>
</dbReference>
<dbReference type="GO" id="GO:0032259">
    <property type="term" value="P:methylation"/>
    <property type="evidence" value="ECO:0007669"/>
    <property type="project" value="UniProtKB-KW"/>
</dbReference>
<dbReference type="PRINTS" id="PR00105">
    <property type="entry name" value="C5METTRFRASE"/>
</dbReference>
<keyword evidence="5" id="KW-0680">Restriction system</keyword>
<protein>
    <recommendedName>
        <fullName evidence="1">DNA (cytosine-5-)-methyltransferase</fullName>
        <ecNumber evidence="1">2.1.1.37</ecNumber>
    </recommendedName>
</protein>
<dbReference type="Pfam" id="PF00145">
    <property type="entry name" value="DNA_methylase"/>
    <property type="match status" value="1"/>
</dbReference>
<dbReference type="GO" id="GO:0003886">
    <property type="term" value="F:DNA (cytosine-5-)-methyltransferase activity"/>
    <property type="evidence" value="ECO:0007669"/>
    <property type="project" value="UniProtKB-EC"/>
</dbReference>
<dbReference type="PANTHER" id="PTHR10629:SF52">
    <property type="entry name" value="DNA (CYTOSINE-5)-METHYLTRANSFERASE 1"/>
    <property type="match status" value="1"/>
</dbReference>
<dbReference type="EMBL" id="JSCE01000206">
    <property type="protein sequence ID" value="KHM51362.1"/>
    <property type="molecule type" value="Genomic_DNA"/>
</dbReference>
<evidence type="ECO:0000256" key="3">
    <source>
        <dbReference type="ARBA" id="ARBA00022679"/>
    </source>
</evidence>
<keyword evidence="4 6" id="KW-0949">S-adenosyl-L-methionine</keyword>
<comment type="caution">
    <text evidence="8">The sequence shown here is derived from an EMBL/GenBank/DDBJ whole genome shotgun (WGS) entry which is preliminary data.</text>
</comment>
<dbReference type="GO" id="GO:0009307">
    <property type="term" value="P:DNA restriction-modification system"/>
    <property type="evidence" value="ECO:0007669"/>
    <property type="project" value="UniProtKB-KW"/>
</dbReference>
<dbReference type="RefSeq" id="WP_039210599.1">
    <property type="nucleotide sequence ID" value="NZ_JSCE01000206.1"/>
</dbReference>
<dbReference type="PROSITE" id="PS51679">
    <property type="entry name" value="SAM_MT_C5"/>
    <property type="match status" value="1"/>
</dbReference>
<evidence type="ECO:0000313" key="8">
    <source>
        <dbReference type="EMBL" id="KHM51362.1"/>
    </source>
</evidence>
<evidence type="ECO:0000256" key="1">
    <source>
        <dbReference type="ARBA" id="ARBA00011975"/>
    </source>
</evidence>
<dbReference type="InterPro" id="IPR031303">
    <property type="entry name" value="C5_meth_CS"/>
</dbReference>
<name>A0A0B2JZJ0_9FIRM</name>
<proteinExistence type="inferred from homology"/>
<dbReference type="InterPro" id="IPR001525">
    <property type="entry name" value="C5_MeTfrase"/>
</dbReference>
<feature type="active site" evidence="6">
    <location>
        <position position="96"/>
    </location>
</feature>
<keyword evidence="2 6" id="KW-0489">Methyltransferase</keyword>
<comment type="similarity">
    <text evidence="6 7">Belongs to the class I-like SAM-binding methyltransferase superfamily. C5-methyltransferase family.</text>
</comment>
<dbReference type="Gene3D" id="3.40.50.150">
    <property type="entry name" value="Vaccinia Virus protein VP39"/>
    <property type="match status" value="1"/>
</dbReference>
<dbReference type="InterPro" id="IPR050390">
    <property type="entry name" value="C5-Methyltransferase"/>
</dbReference>